<proteinExistence type="predicted"/>
<dbReference type="AlphaFoldDB" id="A0A6J4R3M3"/>
<accession>A0A6J4R3M3</accession>
<name>A0A6J4R3M3_9ACTN</name>
<evidence type="ECO:0000256" key="1">
    <source>
        <dbReference type="SAM" id="Phobius"/>
    </source>
</evidence>
<organism evidence="2">
    <name type="scientific">uncultured Rubrobacteraceae bacterium</name>
    <dbReference type="NCBI Taxonomy" id="349277"/>
    <lineage>
        <taxon>Bacteria</taxon>
        <taxon>Bacillati</taxon>
        <taxon>Actinomycetota</taxon>
        <taxon>Rubrobacteria</taxon>
        <taxon>Rubrobacterales</taxon>
        <taxon>Rubrobacteraceae</taxon>
        <taxon>environmental samples</taxon>
    </lineage>
</organism>
<keyword evidence="1" id="KW-0472">Membrane</keyword>
<gene>
    <name evidence="2" type="ORF">AVDCRST_MAG02-3114</name>
</gene>
<dbReference type="EMBL" id="CADCVH010000079">
    <property type="protein sequence ID" value="CAA9461857.1"/>
    <property type="molecule type" value="Genomic_DNA"/>
</dbReference>
<keyword evidence="1" id="KW-0812">Transmembrane</keyword>
<evidence type="ECO:0000313" key="2">
    <source>
        <dbReference type="EMBL" id="CAA9461857.1"/>
    </source>
</evidence>
<feature type="transmembrane region" description="Helical" evidence="1">
    <location>
        <begin position="6"/>
        <end position="29"/>
    </location>
</feature>
<protein>
    <submittedName>
        <fullName evidence="2">Uncharacterized protein</fullName>
    </submittedName>
</protein>
<sequence>MTRETVVQLIGAVVALATVLVTVVSVAHLF</sequence>
<reference evidence="2" key="1">
    <citation type="submission" date="2020-02" db="EMBL/GenBank/DDBJ databases">
        <authorList>
            <person name="Meier V. D."/>
        </authorList>
    </citation>
    <scope>NUCLEOTIDE SEQUENCE</scope>
    <source>
        <strain evidence="2">AVDCRST_MAG02</strain>
    </source>
</reference>
<keyword evidence="1" id="KW-1133">Transmembrane helix</keyword>